<organism evidence="2 3">
    <name type="scientific">Portunus trituberculatus</name>
    <name type="common">Swimming crab</name>
    <name type="synonym">Neptunus trituberculatus</name>
    <dbReference type="NCBI Taxonomy" id="210409"/>
    <lineage>
        <taxon>Eukaryota</taxon>
        <taxon>Metazoa</taxon>
        <taxon>Ecdysozoa</taxon>
        <taxon>Arthropoda</taxon>
        <taxon>Crustacea</taxon>
        <taxon>Multicrustacea</taxon>
        <taxon>Malacostraca</taxon>
        <taxon>Eumalacostraca</taxon>
        <taxon>Eucarida</taxon>
        <taxon>Decapoda</taxon>
        <taxon>Pleocyemata</taxon>
        <taxon>Brachyura</taxon>
        <taxon>Eubrachyura</taxon>
        <taxon>Portunoidea</taxon>
        <taxon>Portunidae</taxon>
        <taxon>Portuninae</taxon>
        <taxon>Portunus</taxon>
    </lineage>
</organism>
<reference evidence="2 3" key="1">
    <citation type="submission" date="2019-05" db="EMBL/GenBank/DDBJ databases">
        <title>Another draft genome of Portunus trituberculatus and its Hox gene families provides insights of decapod evolution.</title>
        <authorList>
            <person name="Jeong J.-H."/>
            <person name="Song I."/>
            <person name="Kim S."/>
            <person name="Choi T."/>
            <person name="Kim D."/>
            <person name="Ryu S."/>
            <person name="Kim W."/>
        </authorList>
    </citation>
    <scope>NUCLEOTIDE SEQUENCE [LARGE SCALE GENOMIC DNA]</scope>
    <source>
        <tissue evidence="2">Muscle</tissue>
    </source>
</reference>
<evidence type="ECO:0000313" key="2">
    <source>
        <dbReference type="EMBL" id="MPC97087.1"/>
    </source>
</evidence>
<evidence type="ECO:0000256" key="1">
    <source>
        <dbReference type="SAM" id="MobiDB-lite"/>
    </source>
</evidence>
<comment type="caution">
    <text evidence="2">The sequence shown here is derived from an EMBL/GenBank/DDBJ whole genome shotgun (WGS) entry which is preliminary data.</text>
</comment>
<name>A0A5B7JVB0_PORTR</name>
<evidence type="ECO:0000313" key="3">
    <source>
        <dbReference type="Proteomes" id="UP000324222"/>
    </source>
</evidence>
<dbReference type="Proteomes" id="UP000324222">
    <property type="component" value="Unassembled WGS sequence"/>
</dbReference>
<gene>
    <name evidence="2" type="ORF">E2C01_092380</name>
</gene>
<proteinExistence type="predicted"/>
<accession>A0A5B7JVB0</accession>
<dbReference type="EMBL" id="VSRR010108558">
    <property type="protein sequence ID" value="MPC97087.1"/>
    <property type="molecule type" value="Genomic_DNA"/>
</dbReference>
<feature type="region of interest" description="Disordered" evidence="1">
    <location>
        <begin position="1"/>
        <end position="21"/>
    </location>
</feature>
<dbReference type="AlphaFoldDB" id="A0A5B7JVB0"/>
<keyword evidence="3" id="KW-1185">Reference proteome</keyword>
<protein>
    <submittedName>
        <fullName evidence="2">Uncharacterized protein</fullName>
    </submittedName>
</protein>
<sequence length="44" mass="4755">MAASHYSPGHAEESDVSRRWGRVGCVIRTTTSAAAITTNNNNHQ</sequence>